<accession>A0A4S8M6C4</accession>
<dbReference type="AlphaFoldDB" id="A0A4S8M6C4"/>
<keyword evidence="3" id="KW-1185">Reference proteome</keyword>
<dbReference type="Proteomes" id="UP000297245">
    <property type="component" value="Unassembled WGS sequence"/>
</dbReference>
<feature type="region of interest" description="Disordered" evidence="1">
    <location>
        <begin position="1"/>
        <end position="20"/>
    </location>
</feature>
<evidence type="ECO:0000256" key="1">
    <source>
        <dbReference type="SAM" id="MobiDB-lite"/>
    </source>
</evidence>
<proteinExistence type="predicted"/>
<evidence type="ECO:0000313" key="2">
    <source>
        <dbReference type="EMBL" id="THU97650.1"/>
    </source>
</evidence>
<protein>
    <submittedName>
        <fullName evidence="2">Uncharacterized protein</fullName>
    </submittedName>
</protein>
<name>A0A4S8M6C4_DENBC</name>
<sequence length="78" mass="9038">MLVPTALNYRRSSQKETSPRETRSILRFFLGLFQASKLPYLLQYTTHQQTSSLGLLFSVVLFTTPDSPLLFYNTNQYT</sequence>
<dbReference type="EMBL" id="ML179151">
    <property type="protein sequence ID" value="THU97650.1"/>
    <property type="molecule type" value="Genomic_DNA"/>
</dbReference>
<reference evidence="2 3" key="1">
    <citation type="journal article" date="2019" name="Nat. Ecol. Evol.">
        <title>Megaphylogeny resolves global patterns of mushroom evolution.</title>
        <authorList>
            <person name="Varga T."/>
            <person name="Krizsan K."/>
            <person name="Foldi C."/>
            <person name="Dima B."/>
            <person name="Sanchez-Garcia M."/>
            <person name="Sanchez-Ramirez S."/>
            <person name="Szollosi G.J."/>
            <person name="Szarkandi J.G."/>
            <person name="Papp V."/>
            <person name="Albert L."/>
            <person name="Andreopoulos W."/>
            <person name="Angelini C."/>
            <person name="Antonin V."/>
            <person name="Barry K.W."/>
            <person name="Bougher N.L."/>
            <person name="Buchanan P."/>
            <person name="Buyck B."/>
            <person name="Bense V."/>
            <person name="Catcheside P."/>
            <person name="Chovatia M."/>
            <person name="Cooper J."/>
            <person name="Damon W."/>
            <person name="Desjardin D."/>
            <person name="Finy P."/>
            <person name="Geml J."/>
            <person name="Haridas S."/>
            <person name="Hughes K."/>
            <person name="Justo A."/>
            <person name="Karasinski D."/>
            <person name="Kautmanova I."/>
            <person name="Kiss B."/>
            <person name="Kocsube S."/>
            <person name="Kotiranta H."/>
            <person name="LaButti K.M."/>
            <person name="Lechner B.E."/>
            <person name="Liimatainen K."/>
            <person name="Lipzen A."/>
            <person name="Lukacs Z."/>
            <person name="Mihaltcheva S."/>
            <person name="Morgado L.N."/>
            <person name="Niskanen T."/>
            <person name="Noordeloos M.E."/>
            <person name="Ohm R.A."/>
            <person name="Ortiz-Santana B."/>
            <person name="Ovrebo C."/>
            <person name="Racz N."/>
            <person name="Riley R."/>
            <person name="Savchenko A."/>
            <person name="Shiryaev A."/>
            <person name="Soop K."/>
            <person name="Spirin V."/>
            <person name="Szebenyi C."/>
            <person name="Tomsovsky M."/>
            <person name="Tulloss R.E."/>
            <person name="Uehling J."/>
            <person name="Grigoriev I.V."/>
            <person name="Vagvolgyi C."/>
            <person name="Papp T."/>
            <person name="Martin F.M."/>
            <person name="Miettinen O."/>
            <person name="Hibbett D.S."/>
            <person name="Nagy L.G."/>
        </authorList>
    </citation>
    <scope>NUCLEOTIDE SEQUENCE [LARGE SCALE GENOMIC DNA]</scope>
    <source>
        <strain evidence="2 3">CBS 962.96</strain>
    </source>
</reference>
<gene>
    <name evidence="2" type="ORF">K435DRAFT_777940</name>
</gene>
<organism evidence="2 3">
    <name type="scientific">Dendrothele bispora (strain CBS 962.96)</name>
    <dbReference type="NCBI Taxonomy" id="1314807"/>
    <lineage>
        <taxon>Eukaryota</taxon>
        <taxon>Fungi</taxon>
        <taxon>Dikarya</taxon>
        <taxon>Basidiomycota</taxon>
        <taxon>Agaricomycotina</taxon>
        <taxon>Agaricomycetes</taxon>
        <taxon>Agaricomycetidae</taxon>
        <taxon>Agaricales</taxon>
        <taxon>Agaricales incertae sedis</taxon>
        <taxon>Dendrothele</taxon>
    </lineage>
</organism>
<evidence type="ECO:0000313" key="3">
    <source>
        <dbReference type="Proteomes" id="UP000297245"/>
    </source>
</evidence>